<dbReference type="SUPFAM" id="SSF69318">
    <property type="entry name" value="Integrin alpha N-terminal domain"/>
    <property type="match status" value="1"/>
</dbReference>
<evidence type="ECO:0000256" key="1">
    <source>
        <dbReference type="ARBA" id="ARBA00022729"/>
    </source>
</evidence>
<feature type="chain" id="PRO_5016901625" evidence="2">
    <location>
        <begin position="22"/>
        <end position="405"/>
    </location>
</feature>
<dbReference type="PANTHER" id="PTHR45460">
    <property type="entry name" value="SIMILAR TO CYSTEINE PROTEINASE"/>
    <property type="match status" value="1"/>
</dbReference>
<dbReference type="RefSeq" id="WP_114371412.1">
    <property type="nucleotide sequence ID" value="NZ_QPEX01000044.1"/>
</dbReference>
<dbReference type="OrthoDB" id="261558at2"/>
<proteinExistence type="predicted"/>
<accession>A0A368KPC8</accession>
<feature type="signal peptide" evidence="2">
    <location>
        <begin position="1"/>
        <end position="21"/>
    </location>
</feature>
<reference evidence="3 4" key="1">
    <citation type="submission" date="2018-07" db="EMBL/GenBank/DDBJ databases">
        <title>Comparative genomes isolates from brazilian mangrove.</title>
        <authorList>
            <person name="De Araujo J.E."/>
            <person name="Taketani R.G."/>
            <person name="Silva M.C.P."/>
            <person name="Lourenco M.V."/>
            <person name="Oliveira V.M."/>
            <person name="Andreote F.D."/>
        </authorList>
    </citation>
    <scope>NUCLEOTIDE SEQUENCE [LARGE SCALE GENOMIC DNA]</scope>
    <source>
        <strain evidence="3 4">HEX PRIS-MGV</strain>
    </source>
</reference>
<name>A0A368KPC8_9BACT</name>
<dbReference type="InterPro" id="IPR028994">
    <property type="entry name" value="Integrin_alpha_N"/>
</dbReference>
<keyword evidence="1 2" id="KW-0732">Signal</keyword>
<dbReference type="EMBL" id="QPEX01000044">
    <property type="protein sequence ID" value="RCS42142.1"/>
    <property type="molecule type" value="Genomic_DNA"/>
</dbReference>
<evidence type="ECO:0000313" key="3">
    <source>
        <dbReference type="EMBL" id="RCS42142.1"/>
    </source>
</evidence>
<comment type="caution">
    <text evidence="3">The sequence shown here is derived from an EMBL/GenBank/DDBJ whole genome shotgun (WGS) entry which is preliminary data.</text>
</comment>
<dbReference type="Gene3D" id="2.130.10.130">
    <property type="entry name" value="Integrin alpha, N-terminal"/>
    <property type="match status" value="1"/>
</dbReference>
<protein>
    <submittedName>
        <fullName evidence="3">VCBS repeat-containing protein</fullName>
    </submittedName>
</protein>
<dbReference type="PANTHER" id="PTHR45460:SF2">
    <property type="entry name" value="ALPHA 1,3 GLUCANASE, GH71 FAMILY (EUROFUNG)"/>
    <property type="match status" value="1"/>
</dbReference>
<sequence>MKMALLAKSVLLILTASLAQAADGWKAHKIADNLHDHQRIVARDINRDGLVDVATIATDPNQASLVQVYLHPGKAVAKRPWLANLVGEMTAPRDLVIADLDGDNQLDIVTSHQSDTEQLMFHRAVPAKWGDSRSIHWVSEVIVREQPELAGARLAVGRMDTLRGEDIICAGTGAKASLGWLQRRGIASGAYYLEGYQAIAQIEPDSPIFAQDLNRDGLTDLLFVQTGLVSPGIHGLINPGPESASRPEAWRHTRIGGESDSINTLAFGDIDHDKLPDLAAATASGFVRLMVQDRQQPLHWKISVIPPAYDAKQGTSVAIGDFSGNGYSDVIQGGWHRHGEATLVCYRQKVQGENPIWVLQPIAVLPQGTFETVLPYDLDRDGDLDLLTLQLVDGVGKLVWYENPS</sequence>
<dbReference type="InterPro" id="IPR013517">
    <property type="entry name" value="FG-GAP"/>
</dbReference>
<dbReference type="Proteomes" id="UP000253562">
    <property type="component" value="Unassembled WGS sequence"/>
</dbReference>
<evidence type="ECO:0000256" key="2">
    <source>
        <dbReference type="SAM" id="SignalP"/>
    </source>
</evidence>
<evidence type="ECO:0000313" key="4">
    <source>
        <dbReference type="Proteomes" id="UP000253562"/>
    </source>
</evidence>
<dbReference type="AlphaFoldDB" id="A0A368KPC8"/>
<dbReference type="Pfam" id="PF13517">
    <property type="entry name" value="FG-GAP_3"/>
    <property type="match status" value="2"/>
</dbReference>
<organism evidence="3 4">
    <name type="scientific">Bremerella cremea</name>
    <dbReference type="NCBI Taxonomy" id="1031537"/>
    <lineage>
        <taxon>Bacteria</taxon>
        <taxon>Pseudomonadati</taxon>
        <taxon>Planctomycetota</taxon>
        <taxon>Planctomycetia</taxon>
        <taxon>Pirellulales</taxon>
        <taxon>Pirellulaceae</taxon>
        <taxon>Bremerella</taxon>
    </lineage>
</organism>
<gene>
    <name evidence="3" type="ORF">DTL42_20135</name>
</gene>